<dbReference type="InterPro" id="IPR017945">
    <property type="entry name" value="DHBP_synth_RibB-like_a/b_dom"/>
</dbReference>
<feature type="domain" description="GTP cyclohydrolase II" evidence="15">
    <location>
        <begin position="269"/>
        <end position="420"/>
    </location>
</feature>
<dbReference type="InterPro" id="IPR032677">
    <property type="entry name" value="GTP_cyclohydro_II"/>
</dbReference>
<evidence type="ECO:0000256" key="12">
    <source>
        <dbReference type="ARBA" id="ARBA00023211"/>
    </source>
</evidence>
<proteinExistence type="inferred from homology"/>
<feature type="site" description="Essential for catalytic activity" evidence="14">
    <location>
        <position position="225"/>
    </location>
</feature>
<protein>
    <recommendedName>
        <fullName evidence="8 14">3,4-dihydroxy-2-butanone 4-phosphate synthase</fullName>
        <shortName evidence="14">DHBP synthase</shortName>
        <ecNumber evidence="7 14">4.1.99.12</ecNumber>
    </recommendedName>
</protein>
<keyword evidence="10 14" id="KW-0479">Metal-binding</keyword>
<keyword evidence="11 14" id="KW-0460">Magnesium</keyword>
<accession>A0A7X5Y460</accession>
<feature type="binding site" evidence="14">
    <location>
        <position position="89"/>
    </location>
    <ligand>
        <name>Mg(2+)</name>
        <dbReference type="ChEBI" id="CHEBI:18420"/>
        <label>2</label>
    </ligand>
</feature>
<evidence type="ECO:0000256" key="10">
    <source>
        <dbReference type="ARBA" id="ARBA00022723"/>
    </source>
</evidence>
<evidence type="ECO:0000256" key="9">
    <source>
        <dbReference type="ARBA" id="ARBA00022619"/>
    </source>
</evidence>
<keyword evidence="16" id="KW-0378">Hydrolase</keyword>
<dbReference type="EMBL" id="JAATJC010000001">
    <property type="protein sequence ID" value="NJC04873.1"/>
    <property type="molecule type" value="Genomic_DNA"/>
</dbReference>
<evidence type="ECO:0000256" key="14">
    <source>
        <dbReference type="HAMAP-Rule" id="MF_00180"/>
    </source>
</evidence>
<dbReference type="GO" id="GO:0000287">
    <property type="term" value="F:magnesium ion binding"/>
    <property type="evidence" value="ECO:0007669"/>
    <property type="project" value="UniProtKB-UniRule"/>
</dbReference>
<dbReference type="Pfam" id="PF00926">
    <property type="entry name" value="DHBP_synthase"/>
    <property type="match status" value="1"/>
</dbReference>
<dbReference type="EC" id="4.1.99.12" evidence="7 14"/>
<evidence type="ECO:0000256" key="1">
    <source>
        <dbReference type="ARBA" id="ARBA00000141"/>
    </source>
</evidence>
<dbReference type="UniPathway" id="UPA00275">
    <property type="reaction ID" value="UER00399"/>
</dbReference>
<keyword evidence="17" id="KW-1185">Reference proteome</keyword>
<comment type="function">
    <text evidence="3 14">Catalyzes the conversion of D-ribulose 5-phosphate to formate and 3,4-dihydroxy-2-butanone 4-phosphate.</text>
</comment>
<dbReference type="Gene3D" id="3.90.870.10">
    <property type="entry name" value="DHBP synthase"/>
    <property type="match status" value="1"/>
</dbReference>
<name>A0A7X5Y460_9SPHN</name>
<evidence type="ECO:0000313" key="16">
    <source>
        <dbReference type="EMBL" id="NJC04873.1"/>
    </source>
</evidence>
<evidence type="ECO:0000313" key="17">
    <source>
        <dbReference type="Proteomes" id="UP000558192"/>
    </source>
</evidence>
<feature type="binding site" evidence="14">
    <location>
        <position position="204"/>
    </location>
    <ligand>
        <name>Mg(2+)</name>
        <dbReference type="ChEBI" id="CHEBI:18420"/>
        <label>2</label>
    </ligand>
</feature>
<keyword evidence="9 14" id="KW-0686">Riboflavin biosynthesis</keyword>
<dbReference type="Gene3D" id="3.40.50.10990">
    <property type="entry name" value="GTP cyclohydrolase II"/>
    <property type="match status" value="1"/>
</dbReference>
<dbReference type="GO" id="GO:0005829">
    <property type="term" value="C:cytosol"/>
    <property type="evidence" value="ECO:0007669"/>
    <property type="project" value="TreeGrafter"/>
</dbReference>
<dbReference type="HAMAP" id="MF_00180">
    <property type="entry name" value="RibB"/>
    <property type="match status" value="1"/>
</dbReference>
<dbReference type="InterPro" id="IPR000422">
    <property type="entry name" value="DHBP_synthase_RibB"/>
</dbReference>
<evidence type="ECO:0000256" key="6">
    <source>
        <dbReference type="ARBA" id="ARBA00008976"/>
    </source>
</evidence>
<dbReference type="GO" id="GO:0030145">
    <property type="term" value="F:manganese ion binding"/>
    <property type="evidence" value="ECO:0007669"/>
    <property type="project" value="UniProtKB-UniRule"/>
</dbReference>
<dbReference type="PIRSF" id="PIRSF001259">
    <property type="entry name" value="RibA"/>
    <property type="match status" value="1"/>
</dbReference>
<keyword evidence="13 14" id="KW-0456">Lyase</keyword>
<dbReference type="GO" id="GO:0009231">
    <property type="term" value="P:riboflavin biosynthetic process"/>
    <property type="evidence" value="ECO:0007669"/>
    <property type="project" value="UniProtKB-UniRule"/>
</dbReference>
<comment type="caution">
    <text evidence="16">The sequence shown here is derived from an EMBL/GenBank/DDBJ whole genome shotgun (WGS) entry which is preliminary data.</text>
</comment>
<comment type="similarity">
    <text evidence="6">In the C-terminal section; belongs to the GTP cyclohydrolase II family.</text>
</comment>
<dbReference type="GO" id="GO:0008686">
    <property type="term" value="F:3,4-dihydroxy-2-butanone-4-phosphate synthase activity"/>
    <property type="evidence" value="ECO:0007669"/>
    <property type="project" value="UniProtKB-UniRule"/>
</dbReference>
<comment type="cofactor">
    <cofactor evidence="2">
        <name>Mn(2+)</name>
        <dbReference type="ChEBI" id="CHEBI:29035"/>
    </cofactor>
</comment>
<organism evidence="16 17">
    <name type="scientific">Sphingomonas kaistensis</name>
    <dbReference type="NCBI Taxonomy" id="298708"/>
    <lineage>
        <taxon>Bacteria</taxon>
        <taxon>Pseudomonadati</taxon>
        <taxon>Pseudomonadota</taxon>
        <taxon>Alphaproteobacteria</taxon>
        <taxon>Sphingomonadales</taxon>
        <taxon>Sphingomonadaceae</taxon>
        <taxon>Sphingomonas</taxon>
    </lineage>
</organism>
<evidence type="ECO:0000256" key="4">
    <source>
        <dbReference type="ARBA" id="ARBA00004904"/>
    </source>
</evidence>
<gene>
    <name evidence="14" type="primary">ribB</name>
    <name evidence="16" type="ORF">GGQ97_000666</name>
</gene>
<dbReference type="Proteomes" id="UP000558192">
    <property type="component" value="Unassembled WGS sequence"/>
</dbReference>
<sequence>MATDLIERLTAIIETGEISRSGLARAAGLHPNSLRKLGSSDWNPTADTLGRLEKLLAKGTTEVLVGPEAIINEARNGRMFILVDDDDRENEGDLVIPAQMATPDAINFMARHGRGLICLALTKERIDGLGLPLMARTNGTRHETAFTVSIEARTGVSTGISAADRARTIAVAIDANNSSEDLVSPGHVFPLVARPGGVLVRAGHTEAAVDVSRLAGLNPSGVICEIMREDGTMARLDDLIEFARQHSLKIGTIRDLIAYRLRRDHLVERVAATPFDSPSGQEWQAQVFRDKATGAEQLALILGPLNPEEPVMVRMHSLDLFADVLGEPSERGGLLAGAMKMIEEQGSGVVVALHAASPGSLSRAADRRVGKEVEEGEALRSYGIGAQILAALGIHDMILLSNTRHSPVGLSGYGLAIIEERCIGGDA</sequence>
<evidence type="ECO:0000256" key="13">
    <source>
        <dbReference type="ARBA" id="ARBA00023239"/>
    </source>
</evidence>
<comment type="catalytic activity">
    <reaction evidence="1 14">
        <text>D-ribulose 5-phosphate = (2S)-2-hydroxy-3-oxobutyl phosphate + formate + H(+)</text>
        <dbReference type="Rhea" id="RHEA:18457"/>
        <dbReference type="ChEBI" id="CHEBI:15378"/>
        <dbReference type="ChEBI" id="CHEBI:15740"/>
        <dbReference type="ChEBI" id="CHEBI:58121"/>
        <dbReference type="ChEBI" id="CHEBI:58830"/>
        <dbReference type="EC" id="4.1.99.12"/>
    </reaction>
</comment>
<dbReference type="PANTHER" id="PTHR21327">
    <property type="entry name" value="GTP CYCLOHYDROLASE II-RELATED"/>
    <property type="match status" value="1"/>
</dbReference>
<dbReference type="Pfam" id="PF00925">
    <property type="entry name" value="GTP_cyclohydro2"/>
    <property type="match status" value="1"/>
</dbReference>
<evidence type="ECO:0000256" key="5">
    <source>
        <dbReference type="ARBA" id="ARBA00005520"/>
    </source>
</evidence>
<feature type="binding site" evidence="14">
    <location>
        <position position="93"/>
    </location>
    <ligand>
        <name>D-ribulose 5-phosphate</name>
        <dbReference type="ChEBI" id="CHEBI:58121"/>
    </ligand>
</feature>
<dbReference type="AlphaFoldDB" id="A0A7X5Y460"/>
<dbReference type="PANTHER" id="PTHR21327:SF34">
    <property type="entry name" value="3,4-DIHYDROXY-2-BUTANONE 4-PHOSPHATE SYNTHASE"/>
    <property type="match status" value="1"/>
</dbReference>
<comment type="similarity">
    <text evidence="5">In the N-terminal section; belongs to the DHBP synthase family.</text>
</comment>
<evidence type="ECO:0000256" key="8">
    <source>
        <dbReference type="ARBA" id="ARBA00018836"/>
    </source>
</evidence>
<dbReference type="SUPFAM" id="SSF142695">
    <property type="entry name" value="RibA-like"/>
    <property type="match status" value="1"/>
</dbReference>
<evidence type="ECO:0000256" key="3">
    <source>
        <dbReference type="ARBA" id="ARBA00002284"/>
    </source>
</evidence>
<evidence type="ECO:0000256" key="2">
    <source>
        <dbReference type="ARBA" id="ARBA00001936"/>
    </source>
</evidence>
<comment type="pathway">
    <text evidence="4 14">Cofactor biosynthesis; riboflavin biosynthesis; 2-hydroxy-3-oxobutyl phosphate from D-ribulose 5-phosphate: step 1/1.</text>
</comment>
<feature type="site" description="Essential for catalytic activity" evidence="14">
    <location>
        <position position="187"/>
    </location>
</feature>
<comment type="similarity">
    <text evidence="14">Belongs to the DHBP synthase family.</text>
</comment>
<dbReference type="FunFam" id="3.90.870.10:FF:000001">
    <property type="entry name" value="Riboflavin biosynthesis protein RibBA"/>
    <property type="match status" value="1"/>
</dbReference>
<evidence type="ECO:0000256" key="7">
    <source>
        <dbReference type="ARBA" id="ARBA00012153"/>
    </source>
</evidence>
<evidence type="ECO:0000259" key="15">
    <source>
        <dbReference type="Pfam" id="PF00925"/>
    </source>
</evidence>
<reference evidence="16 17" key="1">
    <citation type="submission" date="2020-03" db="EMBL/GenBank/DDBJ databases">
        <title>Genomic Encyclopedia of Type Strains, Phase IV (KMG-IV): sequencing the most valuable type-strain genomes for metagenomic binning, comparative biology and taxonomic classification.</title>
        <authorList>
            <person name="Goeker M."/>
        </authorList>
    </citation>
    <scope>NUCLEOTIDE SEQUENCE [LARGE SCALE GENOMIC DNA]</scope>
    <source>
        <strain evidence="16 17">DSM 16846</strain>
    </source>
</reference>
<feature type="binding site" evidence="14">
    <location>
        <begin position="88"/>
        <end position="89"/>
    </location>
    <ligand>
        <name>D-ribulose 5-phosphate</name>
        <dbReference type="ChEBI" id="CHEBI:58121"/>
    </ligand>
</feature>
<keyword evidence="12 14" id="KW-0464">Manganese</keyword>
<comment type="cofactor">
    <cofactor evidence="14">
        <name>Mg(2+)</name>
        <dbReference type="ChEBI" id="CHEBI:18420"/>
    </cofactor>
    <cofactor evidence="14">
        <name>Mn(2+)</name>
        <dbReference type="ChEBI" id="CHEBI:29035"/>
    </cofactor>
    <text evidence="14">Binds 2 divalent metal cations per subunit. Magnesium or manganese.</text>
</comment>
<feature type="binding site" evidence="14">
    <location>
        <begin position="201"/>
        <end position="205"/>
    </location>
    <ligand>
        <name>D-ribulose 5-phosphate</name>
        <dbReference type="ChEBI" id="CHEBI:58121"/>
    </ligand>
</feature>
<dbReference type="RefSeq" id="WP_168067638.1">
    <property type="nucleotide sequence ID" value="NZ_JAATJC010000001.1"/>
</dbReference>
<dbReference type="NCBIfam" id="TIGR00506">
    <property type="entry name" value="ribB"/>
    <property type="match status" value="1"/>
</dbReference>
<dbReference type="InterPro" id="IPR036144">
    <property type="entry name" value="RibA-like_sf"/>
</dbReference>
<comment type="subunit">
    <text evidence="14">Homodimer.</text>
</comment>
<dbReference type="SUPFAM" id="SSF55821">
    <property type="entry name" value="YrdC/RibB"/>
    <property type="match status" value="1"/>
</dbReference>
<dbReference type="GO" id="GO:0003935">
    <property type="term" value="F:GTP cyclohydrolase II activity"/>
    <property type="evidence" value="ECO:0007669"/>
    <property type="project" value="TreeGrafter"/>
</dbReference>
<feature type="binding site" evidence="14">
    <location>
        <position position="89"/>
    </location>
    <ligand>
        <name>Mg(2+)</name>
        <dbReference type="ChEBI" id="CHEBI:18420"/>
        <label>1</label>
    </ligand>
</feature>
<evidence type="ECO:0000256" key="11">
    <source>
        <dbReference type="ARBA" id="ARBA00022842"/>
    </source>
</evidence>